<evidence type="ECO:0000313" key="1">
    <source>
        <dbReference type="EMBL" id="ACB24651.1"/>
    </source>
</evidence>
<gene>
    <name evidence="1" type="ordered locus">Mrad2831_2667</name>
</gene>
<dbReference type="eggNOG" id="ENOG5033EAQ">
    <property type="taxonomic scope" value="Bacteria"/>
</dbReference>
<evidence type="ECO:0000313" key="2">
    <source>
        <dbReference type="Proteomes" id="UP000006589"/>
    </source>
</evidence>
<name>B1M240_METRJ</name>
<dbReference type="Proteomes" id="UP000006589">
    <property type="component" value="Chromosome"/>
</dbReference>
<dbReference type="PATRIC" id="fig|426355.14.peg.2732"/>
<dbReference type="RefSeq" id="WP_012319620.1">
    <property type="nucleotide sequence ID" value="NC_010505.1"/>
</dbReference>
<dbReference type="HOGENOM" id="CLU_945977_0_0_5"/>
<dbReference type="EMBL" id="CP001001">
    <property type="protein sequence ID" value="ACB24651.1"/>
    <property type="molecule type" value="Genomic_DNA"/>
</dbReference>
<dbReference type="STRING" id="426355.Mrad2831_2667"/>
<organism evidence="1 2">
    <name type="scientific">Methylobacterium radiotolerans (strain ATCC 27329 / DSM 1819 / JCM 2831 / NBRC 15690 / NCIMB 10815 / 0-1)</name>
    <dbReference type="NCBI Taxonomy" id="426355"/>
    <lineage>
        <taxon>Bacteria</taxon>
        <taxon>Pseudomonadati</taxon>
        <taxon>Pseudomonadota</taxon>
        <taxon>Alphaproteobacteria</taxon>
        <taxon>Hyphomicrobiales</taxon>
        <taxon>Methylobacteriaceae</taxon>
        <taxon>Methylobacterium</taxon>
    </lineage>
</organism>
<dbReference type="GeneID" id="6138710"/>
<dbReference type="KEGG" id="mrd:Mrad2831_2667"/>
<dbReference type="InterPro" id="IPR036390">
    <property type="entry name" value="WH_DNA-bd_sf"/>
</dbReference>
<proteinExistence type="predicted"/>
<accession>B1M240</accession>
<protein>
    <submittedName>
        <fullName evidence="1">Uncharacterized protein</fullName>
    </submittedName>
</protein>
<dbReference type="OrthoDB" id="8219650at2"/>
<dbReference type="SUPFAM" id="SSF46785">
    <property type="entry name" value="Winged helix' DNA-binding domain"/>
    <property type="match status" value="1"/>
</dbReference>
<reference evidence="1 2" key="1">
    <citation type="submission" date="2008-03" db="EMBL/GenBank/DDBJ databases">
        <title>Complete sequence of chromosome of Methylobacterium radiotolerans JCM 2831.</title>
        <authorList>
            <consortium name="US DOE Joint Genome Institute"/>
            <person name="Copeland A."/>
            <person name="Lucas S."/>
            <person name="Lapidus A."/>
            <person name="Glavina del Rio T."/>
            <person name="Dalin E."/>
            <person name="Tice H."/>
            <person name="Bruce D."/>
            <person name="Goodwin L."/>
            <person name="Pitluck S."/>
            <person name="Kiss H."/>
            <person name="Brettin T."/>
            <person name="Detter J.C."/>
            <person name="Han C."/>
            <person name="Kuske C.R."/>
            <person name="Schmutz J."/>
            <person name="Larimer F."/>
            <person name="Land M."/>
            <person name="Hauser L."/>
            <person name="Kyrpides N."/>
            <person name="Mikhailova N."/>
            <person name="Marx C.J."/>
            <person name="Richardson P."/>
        </authorList>
    </citation>
    <scope>NUCLEOTIDE SEQUENCE [LARGE SCALE GENOMIC DNA]</scope>
    <source>
        <strain evidence="2">ATCC 27329 / DSM 1819 / JCM 2831 / NBRC 15690 / NCIMB 10815 / 0-1</strain>
    </source>
</reference>
<sequence>MLDDHFRDRIALLRSERDFRPAVAGYCRGMIEPAQIVWPSHKLLNQIGRYVVSFMLIHNDYAWRHHGGPRPTLTALQAMVGSSPRQTAGFVSALKAGRFVTAVADRDDGRVKCLQAAPALVTEIARSGRLFVAAMDAVERRDPGRAGTLDGPDRLGELVRRSAAHVLRHGTLIAPFPRVLKFAGRDCGYPLLTALVGAHYAVTVPGAPAAVSLSLRGLAERLDVSRAHIGNLLGEAEAAGWIRITDGRLTALDPTLLAEFEAWAAGQMLFYDDLAAAILAAPPAATVPARAS</sequence>
<dbReference type="AlphaFoldDB" id="B1M240"/>